<dbReference type="GO" id="GO:0003700">
    <property type="term" value="F:DNA-binding transcription factor activity"/>
    <property type="evidence" value="ECO:0007669"/>
    <property type="project" value="InterPro"/>
</dbReference>
<dbReference type="Gene3D" id="1.10.10.10">
    <property type="entry name" value="Winged helix-like DNA-binding domain superfamily/Winged helix DNA-binding domain"/>
    <property type="match status" value="1"/>
</dbReference>
<evidence type="ECO:0000256" key="3">
    <source>
        <dbReference type="ARBA" id="ARBA00023163"/>
    </source>
</evidence>
<protein>
    <submittedName>
        <fullName evidence="5">Transcriptional regulator</fullName>
    </submittedName>
</protein>
<keyword evidence="1" id="KW-0805">Transcription regulation</keyword>
<dbReference type="InterPro" id="IPR051011">
    <property type="entry name" value="Metal_resp_trans_reg"/>
</dbReference>
<keyword evidence="2" id="KW-0238">DNA-binding</keyword>
<dbReference type="GO" id="GO:0003677">
    <property type="term" value="F:DNA binding"/>
    <property type="evidence" value="ECO:0007669"/>
    <property type="project" value="UniProtKB-KW"/>
</dbReference>
<dbReference type="RefSeq" id="WP_150494135.1">
    <property type="nucleotide sequence ID" value="NZ_BMFA01000001.1"/>
</dbReference>
<name>A0A916T8U5_9HYPH</name>
<dbReference type="CDD" id="cd00090">
    <property type="entry name" value="HTH_ARSR"/>
    <property type="match status" value="1"/>
</dbReference>
<reference evidence="5" key="1">
    <citation type="journal article" date="2014" name="Int. J. Syst. Evol. Microbiol.">
        <title>Complete genome sequence of Corynebacterium casei LMG S-19264T (=DSM 44701T), isolated from a smear-ripened cheese.</title>
        <authorList>
            <consortium name="US DOE Joint Genome Institute (JGI-PGF)"/>
            <person name="Walter F."/>
            <person name="Albersmeier A."/>
            <person name="Kalinowski J."/>
            <person name="Ruckert C."/>
        </authorList>
    </citation>
    <scope>NUCLEOTIDE SEQUENCE</scope>
    <source>
        <strain evidence="5">CGMCC 1.12426</strain>
    </source>
</reference>
<evidence type="ECO:0000313" key="6">
    <source>
        <dbReference type="Proteomes" id="UP000605148"/>
    </source>
</evidence>
<evidence type="ECO:0000256" key="1">
    <source>
        <dbReference type="ARBA" id="ARBA00023015"/>
    </source>
</evidence>
<keyword evidence="6" id="KW-1185">Reference proteome</keyword>
<gene>
    <name evidence="5" type="ORF">GCM10011316_05200</name>
</gene>
<organism evidence="5 6">
    <name type="scientific">Roseibium aquae</name>
    <dbReference type="NCBI Taxonomy" id="1323746"/>
    <lineage>
        <taxon>Bacteria</taxon>
        <taxon>Pseudomonadati</taxon>
        <taxon>Pseudomonadota</taxon>
        <taxon>Alphaproteobacteria</taxon>
        <taxon>Hyphomicrobiales</taxon>
        <taxon>Stappiaceae</taxon>
        <taxon>Roseibium</taxon>
    </lineage>
</organism>
<dbReference type="SMART" id="SM00418">
    <property type="entry name" value="HTH_ARSR"/>
    <property type="match status" value="1"/>
</dbReference>
<dbReference type="PANTHER" id="PTHR43132:SF2">
    <property type="entry name" value="ARSENICAL RESISTANCE OPERON REPRESSOR ARSR-RELATED"/>
    <property type="match status" value="1"/>
</dbReference>
<dbReference type="InterPro" id="IPR036388">
    <property type="entry name" value="WH-like_DNA-bd_sf"/>
</dbReference>
<dbReference type="PRINTS" id="PR00778">
    <property type="entry name" value="HTHARSR"/>
</dbReference>
<keyword evidence="3" id="KW-0804">Transcription</keyword>
<dbReference type="EMBL" id="BMFA01000001">
    <property type="protein sequence ID" value="GGB36024.1"/>
    <property type="molecule type" value="Genomic_DNA"/>
</dbReference>
<comment type="caution">
    <text evidence="5">The sequence shown here is derived from an EMBL/GenBank/DDBJ whole genome shotgun (WGS) entry which is preliminary data.</text>
</comment>
<dbReference type="SUPFAM" id="SSF46785">
    <property type="entry name" value="Winged helix' DNA-binding domain"/>
    <property type="match status" value="1"/>
</dbReference>
<dbReference type="InterPro" id="IPR036390">
    <property type="entry name" value="WH_DNA-bd_sf"/>
</dbReference>
<feature type="domain" description="HTH arsR-type" evidence="4">
    <location>
        <begin position="1"/>
        <end position="95"/>
    </location>
</feature>
<dbReference type="InterPro" id="IPR011991">
    <property type="entry name" value="ArsR-like_HTH"/>
</dbReference>
<dbReference type="Proteomes" id="UP000605148">
    <property type="component" value="Unassembled WGS sequence"/>
</dbReference>
<accession>A0A916T8U5</accession>
<dbReference type="NCBIfam" id="NF033788">
    <property type="entry name" value="HTH_metalloreg"/>
    <property type="match status" value="1"/>
</dbReference>
<dbReference type="PANTHER" id="PTHR43132">
    <property type="entry name" value="ARSENICAL RESISTANCE OPERON REPRESSOR ARSR-RELATED"/>
    <property type="match status" value="1"/>
</dbReference>
<reference evidence="5" key="2">
    <citation type="submission" date="2020-09" db="EMBL/GenBank/DDBJ databases">
        <authorList>
            <person name="Sun Q."/>
            <person name="Zhou Y."/>
        </authorList>
    </citation>
    <scope>NUCLEOTIDE SEQUENCE</scope>
    <source>
        <strain evidence="5">CGMCC 1.12426</strain>
    </source>
</reference>
<sequence>MKDKDAVNKLSALAHEDRVAAFRLLVKAGPEGLPSGEIASVLEIAPTRMSFHLSALERSGLVRARRNGRHVHYAVNYEDMRRLLVFLTEDCCGSAPEICRLPAPLSQAIPTC</sequence>
<dbReference type="PROSITE" id="PS50987">
    <property type="entry name" value="HTH_ARSR_2"/>
    <property type="match status" value="1"/>
</dbReference>
<dbReference type="AlphaFoldDB" id="A0A916T8U5"/>
<dbReference type="OrthoDB" id="9804742at2"/>
<evidence type="ECO:0000256" key="2">
    <source>
        <dbReference type="ARBA" id="ARBA00023125"/>
    </source>
</evidence>
<proteinExistence type="predicted"/>
<dbReference type="InterPro" id="IPR001845">
    <property type="entry name" value="HTH_ArsR_DNA-bd_dom"/>
</dbReference>
<dbReference type="Pfam" id="PF12840">
    <property type="entry name" value="HTH_20"/>
    <property type="match status" value="1"/>
</dbReference>
<evidence type="ECO:0000313" key="5">
    <source>
        <dbReference type="EMBL" id="GGB36024.1"/>
    </source>
</evidence>
<evidence type="ECO:0000259" key="4">
    <source>
        <dbReference type="PROSITE" id="PS50987"/>
    </source>
</evidence>